<accession>A0ABU0JCP3</accession>
<evidence type="ECO:0000256" key="4">
    <source>
        <dbReference type="ARBA" id="ARBA00022692"/>
    </source>
</evidence>
<feature type="domain" description="ABC transmembrane type-1" evidence="8">
    <location>
        <begin position="71"/>
        <end position="262"/>
    </location>
</feature>
<dbReference type="PROSITE" id="PS50928">
    <property type="entry name" value="ABC_TM1"/>
    <property type="match status" value="1"/>
</dbReference>
<comment type="caution">
    <text evidence="9">The sequence shown here is derived from an EMBL/GenBank/DDBJ whole genome shotgun (WGS) entry which is preliminary data.</text>
</comment>
<dbReference type="EMBL" id="JAUSVX010000011">
    <property type="protein sequence ID" value="MDQ0472054.1"/>
    <property type="molecule type" value="Genomic_DNA"/>
</dbReference>
<name>A0ABU0JCP3_9HYPH</name>
<feature type="transmembrane region" description="Helical" evidence="7">
    <location>
        <begin position="7"/>
        <end position="31"/>
    </location>
</feature>
<dbReference type="InterPro" id="IPR035906">
    <property type="entry name" value="MetI-like_sf"/>
</dbReference>
<organism evidence="9 10">
    <name type="scientific">Labrys wisconsinensis</name>
    <dbReference type="NCBI Taxonomy" id="425677"/>
    <lineage>
        <taxon>Bacteria</taxon>
        <taxon>Pseudomonadati</taxon>
        <taxon>Pseudomonadota</taxon>
        <taxon>Alphaproteobacteria</taxon>
        <taxon>Hyphomicrobiales</taxon>
        <taxon>Xanthobacteraceae</taxon>
        <taxon>Labrys</taxon>
    </lineage>
</organism>
<keyword evidence="2 7" id="KW-0813">Transport</keyword>
<proteinExistence type="inferred from homology"/>
<feature type="transmembrane region" description="Helical" evidence="7">
    <location>
        <begin position="106"/>
        <end position="127"/>
    </location>
</feature>
<dbReference type="SUPFAM" id="SSF161098">
    <property type="entry name" value="MetI-like"/>
    <property type="match status" value="1"/>
</dbReference>
<comment type="subcellular location">
    <subcellularLocation>
        <location evidence="1 7">Cell membrane</location>
        <topology evidence="1 7">Multi-pass membrane protein</topology>
    </subcellularLocation>
</comment>
<dbReference type="Gene3D" id="1.10.3720.10">
    <property type="entry name" value="MetI-like"/>
    <property type="match status" value="1"/>
</dbReference>
<dbReference type="PANTHER" id="PTHR32243">
    <property type="entry name" value="MALTOSE TRANSPORT SYSTEM PERMEASE-RELATED"/>
    <property type="match status" value="1"/>
</dbReference>
<evidence type="ECO:0000256" key="3">
    <source>
        <dbReference type="ARBA" id="ARBA00022475"/>
    </source>
</evidence>
<feature type="transmembrane region" description="Helical" evidence="7">
    <location>
        <begin position="183"/>
        <end position="205"/>
    </location>
</feature>
<protein>
    <submittedName>
        <fullName evidence="9">Multiple sugar transport system permease protein</fullName>
    </submittedName>
</protein>
<evidence type="ECO:0000256" key="1">
    <source>
        <dbReference type="ARBA" id="ARBA00004651"/>
    </source>
</evidence>
<dbReference type="CDD" id="cd06261">
    <property type="entry name" value="TM_PBP2"/>
    <property type="match status" value="1"/>
</dbReference>
<evidence type="ECO:0000256" key="7">
    <source>
        <dbReference type="RuleBase" id="RU363032"/>
    </source>
</evidence>
<keyword evidence="9" id="KW-0762">Sugar transport</keyword>
<feature type="transmembrane region" description="Helical" evidence="7">
    <location>
        <begin position="139"/>
        <end position="162"/>
    </location>
</feature>
<feature type="transmembrane region" description="Helical" evidence="7">
    <location>
        <begin position="70"/>
        <end position="94"/>
    </location>
</feature>
<keyword evidence="5 7" id="KW-1133">Transmembrane helix</keyword>
<feature type="transmembrane region" description="Helical" evidence="7">
    <location>
        <begin position="241"/>
        <end position="262"/>
    </location>
</feature>
<sequence>MSRPIPLLAILRSLILVSFLVFTLFPLFWIAKTSITPTALLYSEGVRLWPSRVTFDHFAEIWRWASFQSYFANSLVTALTASAVTTCLAALAGYGLSRWDFAGKKTVGVTFLVTQMVSIILIIVPLMKLLATVGLLDSLLGLSLVYSAINLPFAIFLMQSFFDVLPVQVEEAARLDGYGRFETFTTIVVPLALPGLGATLGFVFVEAWSELFLALTLLNTETEKTLPAGLLSLVSKLGVDWGQVSAAGLIALLPAVLFFAAIQRFLVAGLTAGAVKG</sequence>
<gene>
    <name evidence="9" type="ORF">QO011_005083</name>
</gene>
<dbReference type="PANTHER" id="PTHR32243:SF18">
    <property type="entry name" value="INNER MEMBRANE ABC TRANSPORTER PERMEASE PROTEIN YCJP"/>
    <property type="match status" value="1"/>
</dbReference>
<dbReference type="InterPro" id="IPR000515">
    <property type="entry name" value="MetI-like"/>
</dbReference>
<reference evidence="9 10" key="1">
    <citation type="submission" date="2023-07" db="EMBL/GenBank/DDBJ databases">
        <title>Genomic Encyclopedia of Type Strains, Phase IV (KMG-IV): sequencing the most valuable type-strain genomes for metagenomic binning, comparative biology and taxonomic classification.</title>
        <authorList>
            <person name="Goeker M."/>
        </authorList>
    </citation>
    <scope>NUCLEOTIDE SEQUENCE [LARGE SCALE GENOMIC DNA]</scope>
    <source>
        <strain evidence="9 10">DSM 19619</strain>
    </source>
</reference>
<dbReference type="InterPro" id="IPR050901">
    <property type="entry name" value="BP-dep_ABC_trans_perm"/>
</dbReference>
<keyword evidence="10" id="KW-1185">Reference proteome</keyword>
<evidence type="ECO:0000313" key="9">
    <source>
        <dbReference type="EMBL" id="MDQ0472054.1"/>
    </source>
</evidence>
<evidence type="ECO:0000313" key="10">
    <source>
        <dbReference type="Proteomes" id="UP001242480"/>
    </source>
</evidence>
<keyword evidence="6 7" id="KW-0472">Membrane</keyword>
<dbReference type="Pfam" id="PF00528">
    <property type="entry name" value="BPD_transp_1"/>
    <property type="match status" value="1"/>
</dbReference>
<comment type="similarity">
    <text evidence="7">Belongs to the binding-protein-dependent transport system permease family.</text>
</comment>
<keyword evidence="3" id="KW-1003">Cell membrane</keyword>
<evidence type="ECO:0000256" key="2">
    <source>
        <dbReference type="ARBA" id="ARBA00022448"/>
    </source>
</evidence>
<dbReference type="RefSeq" id="WP_307278250.1">
    <property type="nucleotide sequence ID" value="NZ_JAUSVX010000011.1"/>
</dbReference>
<dbReference type="Proteomes" id="UP001242480">
    <property type="component" value="Unassembled WGS sequence"/>
</dbReference>
<keyword evidence="4 7" id="KW-0812">Transmembrane</keyword>
<evidence type="ECO:0000256" key="6">
    <source>
        <dbReference type="ARBA" id="ARBA00023136"/>
    </source>
</evidence>
<evidence type="ECO:0000256" key="5">
    <source>
        <dbReference type="ARBA" id="ARBA00022989"/>
    </source>
</evidence>
<evidence type="ECO:0000259" key="8">
    <source>
        <dbReference type="PROSITE" id="PS50928"/>
    </source>
</evidence>